<comment type="caution">
    <text evidence="10">The sequence shown here is derived from an EMBL/GenBank/DDBJ whole genome shotgun (WGS) entry which is preliminary data.</text>
</comment>
<feature type="transmembrane region" description="Helical" evidence="8">
    <location>
        <begin position="184"/>
        <end position="203"/>
    </location>
</feature>
<evidence type="ECO:0000313" key="10">
    <source>
        <dbReference type="EMBL" id="KKB96350.1"/>
    </source>
</evidence>
<feature type="transmembrane region" description="Helical" evidence="8">
    <location>
        <begin position="282"/>
        <end position="302"/>
    </location>
</feature>
<dbReference type="PANTHER" id="PTHR43528:SF1">
    <property type="entry name" value="ALPHA-KETOGLUTARATE PERMEASE"/>
    <property type="match status" value="1"/>
</dbReference>
<keyword evidence="4 8" id="KW-0812">Transmembrane</keyword>
<dbReference type="AlphaFoldDB" id="A0A0F5MNJ2"/>
<evidence type="ECO:0000313" key="11">
    <source>
        <dbReference type="Proteomes" id="UP000033358"/>
    </source>
</evidence>
<sequence>MQNVPNQELPASHKYKILTLTSLGHIMELYDFILYGVMLSFLAKAFLPDHNPNFSMFLASLSFAITFLITPIGSIFWGWYGDKFGRISMLNISMILMAIPSISIALLPTYKTIGILAPIILIFLRIMQGISASGEIIGAKIFAMEAIGDASHGLSSGIITAAGAIGILLAMYMGYLTSTSSLEYFWRIPFILGSVLFIFATMIRKNLSAQMKIHHDKLPNKEENQSISAIIDITKNNPHASLIVFVLGAMLGILSYTLHVFINPFLIKLGFDAAVVFKHSLIGYSATIVGAILAGIYVDKYCNINELFLRSLKGIVLAVTLLFLPLFLLILLGSYCSIIGFFVLDFLLGSYATISAIMMYKAFPKDVRCRGVLMNYAFGCGVFGGITPLILGILGDINIYLPAFAVTICFFVIYFVLKWSLRKC</sequence>
<gene>
    <name evidence="10" type="primary">proP_3</name>
    <name evidence="10" type="ORF">SZ25_00563</name>
</gene>
<feature type="transmembrane region" description="Helical" evidence="8">
    <location>
        <begin position="113"/>
        <end position="132"/>
    </location>
</feature>
<organism evidence="10 11">
    <name type="scientific">Candidatus Arcanibacter lacustris</name>
    <dbReference type="NCBI Taxonomy" id="1607817"/>
    <lineage>
        <taxon>Bacteria</taxon>
        <taxon>Pseudomonadati</taxon>
        <taxon>Pseudomonadota</taxon>
        <taxon>Alphaproteobacteria</taxon>
        <taxon>Rickettsiales</taxon>
        <taxon>Candidatus Arcanibacter</taxon>
    </lineage>
</organism>
<keyword evidence="2" id="KW-0813">Transport</keyword>
<evidence type="ECO:0000259" key="9">
    <source>
        <dbReference type="PROSITE" id="PS50850"/>
    </source>
</evidence>
<proteinExistence type="predicted"/>
<feature type="transmembrane region" description="Helical" evidence="8">
    <location>
        <begin position="314"/>
        <end position="332"/>
    </location>
</feature>
<dbReference type="PROSITE" id="PS50850">
    <property type="entry name" value="MFS"/>
    <property type="match status" value="1"/>
</dbReference>
<dbReference type="GO" id="GO:0015293">
    <property type="term" value="F:symporter activity"/>
    <property type="evidence" value="ECO:0007669"/>
    <property type="project" value="UniProtKB-KW"/>
</dbReference>
<name>A0A0F5MNJ2_9RICK</name>
<accession>A0A0F5MNJ2</accession>
<evidence type="ECO:0000256" key="6">
    <source>
        <dbReference type="ARBA" id="ARBA00022989"/>
    </source>
</evidence>
<dbReference type="Pfam" id="PF07690">
    <property type="entry name" value="MFS_1"/>
    <property type="match status" value="1"/>
</dbReference>
<evidence type="ECO:0000256" key="8">
    <source>
        <dbReference type="SAM" id="Phobius"/>
    </source>
</evidence>
<dbReference type="InterPro" id="IPR011701">
    <property type="entry name" value="MFS"/>
</dbReference>
<keyword evidence="6 8" id="KW-1133">Transmembrane helix</keyword>
<dbReference type="Gene3D" id="1.20.1250.20">
    <property type="entry name" value="MFS general substrate transporter like domains"/>
    <property type="match status" value="2"/>
</dbReference>
<keyword evidence="5" id="KW-0769">Symport</keyword>
<dbReference type="InterPro" id="IPR020846">
    <property type="entry name" value="MFS_dom"/>
</dbReference>
<keyword evidence="3" id="KW-1003">Cell membrane</keyword>
<evidence type="ECO:0000256" key="5">
    <source>
        <dbReference type="ARBA" id="ARBA00022847"/>
    </source>
</evidence>
<evidence type="ECO:0000256" key="7">
    <source>
        <dbReference type="ARBA" id="ARBA00023136"/>
    </source>
</evidence>
<evidence type="ECO:0000256" key="4">
    <source>
        <dbReference type="ARBA" id="ARBA00022692"/>
    </source>
</evidence>
<feature type="domain" description="Major facilitator superfamily (MFS) profile" evidence="9">
    <location>
        <begin position="17"/>
        <end position="424"/>
    </location>
</feature>
<feature type="transmembrane region" description="Helical" evidence="8">
    <location>
        <begin position="29"/>
        <end position="47"/>
    </location>
</feature>
<dbReference type="PANTHER" id="PTHR43528">
    <property type="entry name" value="ALPHA-KETOGLUTARATE PERMEASE"/>
    <property type="match status" value="1"/>
</dbReference>
<evidence type="ECO:0000256" key="1">
    <source>
        <dbReference type="ARBA" id="ARBA00004429"/>
    </source>
</evidence>
<protein>
    <submittedName>
        <fullName evidence="10">Proline/betaine transporter</fullName>
    </submittedName>
</protein>
<feature type="transmembrane region" description="Helical" evidence="8">
    <location>
        <begin position="372"/>
        <end position="393"/>
    </location>
</feature>
<dbReference type="InterPro" id="IPR051084">
    <property type="entry name" value="H+-coupled_symporters"/>
</dbReference>
<feature type="transmembrane region" description="Helical" evidence="8">
    <location>
        <begin position="399"/>
        <end position="417"/>
    </location>
</feature>
<feature type="transmembrane region" description="Helical" evidence="8">
    <location>
        <begin position="153"/>
        <end position="172"/>
    </location>
</feature>
<keyword evidence="11" id="KW-1185">Reference proteome</keyword>
<keyword evidence="7 8" id="KW-0472">Membrane</keyword>
<comment type="subcellular location">
    <subcellularLocation>
        <location evidence="1">Cell inner membrane</location>
        <topology evidence="1">Multi-pass membrane protein</topology>
    </subcellularLocation>
</comment>
<feature type="transmembrane region" description="Helical" evidence="8">
    <location>
        <begin position="242"/>
        <end position="262"/>
    </location>
</feature>
<evidence type="ECO:0000256" key="3">
    <source>
        <dbReference type="ARBA" id="ARBA00022475"/>
    </source>
</evidence>
<feature type="transmembrane region" description="Helical" evidence="8">
    <location>
        <begin position="338"/>
        <end position="360"/>
    </location>
</feature>
<dbReference type="InterPro" id="IPR036259">
    <property type="entry name" value="MFS_trans_sf"/>
</dbReference>
<dbReference type="SUPFAM" id="SSF103473">
    <property type="entry name" value="MFS general substrate transporter"/>
    <property type="match status" value="1"/>
</dbReference>
<dbReference type="EMBL" id="JYHA01000088">
    <property type="protein sequence ID" value="KKB96350.1"/>
    <property type="molecule type" value="Genomic_DNA"/>
</dbReference>
<feature type="transmembrane region" description="Helical" evidence="8">
    <location>
        <begin position="87"/>
        <end position="107"/>
    </location>
</feature>
<evidence type="ECO:0000256" key="2">
    <source>
        <dbReference type="ARBA" id="ARBA00022448"/>
    </source>
</evidence>
<dbReference type="Proteomes" id="UP000033358">
    <property type="component" value="Unassembled WGS sequence"/>
</dbReference>
<reference evidence="10 11" key="1">
    <citation type="submission" date="2015-02" db="EMBL/GenBank/DDBJ databases">
        <title>Single cell genomics of a rare environmental alphaproteobacterium provides unique insights into Rickettsiaceae evolution.</title>
        <authorList>
            <person name="Martijn J."/>
            <person name="Schulz F."/>
            <person name="Zaremba-Niedzwiedzka K."/>
            <person name="Viklund J."/>
            <person name="Stepanauskas R."/>
            <person name="Andersson S.G.E."/>
            <person name="Horn M."/>
            <person name="Guy L."/>
            <person name="Ettema T.J.G."/>
        </authorList>
    </citation>
    <scope>NUCLEOTIDE SEQUENCE [LARGE SCALE GENOMIC DNA]</scope>
    <source>
        <strain evidence="10 11">SCGC AAA041-L04</strain>
    </source>
</reference>
<feature type="transmembrane region" description="Helical" evidence="8">
    <location>
        <begin position="59"/>
        <end position="80"/>
    </location>
</feature>
<dbReference type="GO" id="GO:0005886">
    <property type="term" value="C:plasma membrane"/>
    <property type="evidence" value="ECO:0007669"/>
    <property type="project" value="UniProtKB-SubCell"/>
</dbReference>